<sequence length="398" mass="41446">MTPPNTGFVGDLSAASDPVPRQILRLIATGDATNKAEIVRRTGLARSTVTDHLNRLESAGLVVETGSTMAVGRGRPPRVLALSDAAGVVLAADVGTTKTTVAVADINRRILDQRTIACPLADGPNAALHTIATAFENMLEDTVSAGTPIQAMAMGLPSPVDTAGGRPIHPPLMPGWDRYPVAETLAERFATHVILDNDVNLMAIGETSATSSAPIPLLLLHISDGIGCGIITSNGELLRGADGAAGDVGHLRSHGHDDTVCRCGNVGCIESVASVTAIEHKLRERLSDQEFPPDATLVALIKEGNPLALNEVRRAAMEIGEIAVTLVHTFNPASLILSGPLAEASDDLLSGVRAMVYRRALPLATRALHIGTSALGEQAGIRGAIRLATEHVFTAPLP</sequence>
<dbReference type="Pfam" id="PF00480">
    <property type="entry name" value="ROK"/>
    <property type="match status" value="1"/>
</dbReference>
<accession>K8X5U4</accession>
<dbReference type="PANTHER" id="PTHR18964:SF173">
    <property type="entry name" value="GLUCOKINASE"/>
    <property type="match status" value="1"/>
</dbReference>
<comment type="caution">
    <text evidence="2">The sequence shown here is derived from an EMBL/GenBank/DDBJ whole genome shotgun (WGS) entry which is preliminary data.</text>
</comment>
<dbReference type="Gene3D" id="3.30.420.40">
    <property type="match status" value="2"/>
</dbReference>
<dbReference type="PANTHER" id="PTHR18964">
    <property type="entry name" value="ROK (REPRESSOR, ORF, KINASE) FAMILY"/>
    <property type="match status" value="1"/>
</dbReference>
<evidence type="ECO:0000313" key="2">
    <source>
        <dbReference type="EMBL" id="EKT76818.1"/>
    </source>
</evidence>
<dbReference type="Pfam" id="PF12840">
    <property type="entry name" value="HTH_20"/>
    <property type="match status" value="1"/>
</dbReference>
<dbReference type="InterPro" id="IPR036388">
    <property type="entry name" value="WH-like_DNA-bd_sf"/>
</dbReference>
<dbReference type="SUPFAM" id="SSF46785">
    <property type="entry name" value="Winged helix' DNA-binding domain"/>
    <property type="match status" value="1"/>
</dbReference>
<name>K8X5U4_RHOOP</name>
<dbReference type="InterPro" id="IPR000600">
    <property type="entry name" value="ROK"/>
</dbReference>
<dbReference type="InterPro" id="IPR036390">
    <property type="entry name" value="WH_DNA-bd_sf"/>
</dbReference>
<dbReference type="AlphaFoldDB" id="K8X5U4"/>
<comment type="similarity">
    <text evidence="1">Belongs to the ROK (NagC/XylR) family.</text>
</comment>
<dbReference type="SUPFAM" id="SSF53067">
    <property type="entry name" value="Actin-like ATPase domain"/>
    <property type="match status" value="1"/>
</dbReference>
<evidence type="ECO:0000313" key="3">
    <source>
        <dbReference type="Proteomes" id="UP000005951"/>
    </source>
</evidence>
<dbReference type="RefSeq" id="WP_005264902.1">
    <property type="nucleotide sequence ID" value="NZ_AJYC02000191.1"/>
</dbReference>
<dbReference type="CDD" id="cd00090">
    <property type="entry name" value="HTH_ARSR"/>
    <property type="match status" value="1"/>
</dbReference>
<dbReference type="Proteomes" id="UP000005951">
    <property type="component" value="Unassembled WGS sequence"/>
</dbReference>
<gene>
    <name evidence="2" type="ORF">WSS_A40770</name>
</gene>
<reference evidence="2 3" key="1">
    <citation type="journal article" date="2013" name="Genome Announc.">
        <title>Draft Genome Sequence of Rhodococcus opacus Strain M213 Shows a Diverse Catabolic Potential.</title>
        <authorList>
            <person name="Pathak A."/>
            <person name="Green S.J."/>
            <person name="Ogram A."/>
            <person name="Chauhan A."/>
        </authorList>
    </citation>
    <scope>NUCLEOTIDE SEQUENCE [LARGE SCALE GENOMIC DNA]</scope>
    <source>
        <strain evidence="2 3">M213</strain>
    </source>
</reference>
<proteinExistence type="inferred from homology"/>
<dbReference type="InterPro" id="IPR043129">
    <property type="entry name" value="ATPase_NBD"/>
</dbReference>
<dbReference type="Gene3D" id="1.10.10.10">
    <property type="entry name" value="Winged helix-like DNA-binding domain superfamily/Winged helix DNA-binding domain"/>
    <property type="match status" value="1"/>
</dbReference>
<protein>
    <submittedName>
        <fullName evidence="2">ROK family protein</fullName>
    </submittedName>
</protein>
<dbReference type="InterPro" id="IPR011991">
    <property type="entry name" value="ArsR-like_HTH"/>
</dbReference>
<dbReference type="EMBL" id="AJYC02000191">
    <property type="protein sequence ID" value="EKT76818.1"/>
    <property type="molecule type" value="Genomic_DNA"/>
</dbReference>
<evidence type="ECO:0000256" key="1">
    <source>
        <dbReference type="ARBA" id="ARBA00006479"/>
    </source>
</evidence>
<organism evidence="2 3">
    <name type="scientific">Rhodococcus opacus M213</name>
    <dbReference type="NCBI Taxonomy" id="1129896"/>
    <lineage>
        <taxon>Bacteria</taxon>
        <taxon>Bacillati</taxon>
        <taxon>Actinomycetota</taxon>
        <taxon>Actinomycetes</taxon>
        <taxon>Mycobacteriales</taxon>
        <taxon>Nocardiaceae</taxon>
        <taxon>Rhodococcus</taxon>
    </lineage>
</organism>